<evidence type="ECO:0000256" key="4">
    <source>
        <dbReference type="PROSITE-ProRule" id="PRU00335"/>
    </source>
</evidence>
<dbReference type="PROSITE" id="PS50977">
    <property type="entry name" value="HTH_TETR_2"/>
    <property type="match status" value="1"/>
</dbReference>
<evidence type="ECO:0000256" key="2">
    <source>
        <dbReference type="ARBA" id="ARBA00023125"/>
    </source>
</evidence>
<dbReference type="PRINTS" id="PR00455">
    <property type="entry name" value="HTHTETR"/>
</dbReference>
<keyword evidence="3" id="KW-0804">Transcription</keyword>
<keyword evidence="1" id="KW-0805">Transcription regulation</keyword>
<dbReference type="SUPFAM" id="SSF46689">
    <property type="entry name" value="Homeodomain-like"/>
    <property type="match status" value="1"/>
</dbReference>
<dbReference type="PANTHER" id="PTHR30055">
    <property type="entry name" value="HTH-TYPE TRANSCRIPTIONAL REGULATOR RUTR"/>
    <property type="match status" value="1"/>
</dbReference>
<accession>A0ABV7YKL6</accession>
<organism evidence="6 7">
    <name type="scientific">Tenggerimyces flavus</name>
    <dbReference type="NCBI Taxonomy" id="1708749"/>
    <lineage>
        <taxon>Bacteria</taxon>
        <taxon>Bacillati</taxon>
        <taxon>Actinomycetota</taxon>
        <taxon>Actinomycetes</taxon>
        <taxon>Propionibacteriales</taxon>
        <taxon>Nocardioidaceae</taxon>
        <taxon>Tenggerimyces</taxon>
    </lineage>
</organism>
<comment type="caution">
    <text evidence="6">The sequence shown here is derived from an EMBL/GenBank/DDBJ whole genome shotgun (WGS) entry which is preliminary data.</text>
</comment>
<protein>
    <submittedName>
        <fullName evidence="6">TetR/AcrR family transcriptional regulator</fullName>
    </submittedName>
</protein>
<evidence type="ECO:0000259" key="5">
    <source>
        <dbReference type="PROSITE" id="PS50977"/>
    </source>
</evidence>
<dbReference type="Gene3D" id="1.10.357.10">
    <property type="entry name" value="Tetracycline Repressor, domain 2"/>
    <property type="match status" value="1"/>
</dbReference>
<evidence type="ECO:0000256" key="1">
    <source>
        <dbReference type="ARBA" id="ARBA00023015"/>
    </source>
</evidence>
<dbReference type="PANTHER" id="PTHR30055:SF240">
    <property type="entry name" value="HTH-TYPE TRANSCRIPTIONAL REGULATOR ACRR"/>
    <property type="match status" value="1"/>
</dbReference>
<evidence type="ECO:0000313" key="6">
    <source>
        <dbReference type="EMBL" id="MFC3765673.1"/>
    </source>
</evidence>
<dbReference type="InterPro" id="IPR036271">
    <property type="entry name" value="Tet_transcr_reg_TetR-rel_C_sf"/>
</dbReference>
<keyword evidence="2 4" id="KW-0238">DNA-binding</keyword>
<dbReference type="EMBL" id="JBHRZH010000041">
    <property type="protein sequence ID" value="MFC3765673.1"/>
    <property type="molecule type" value="Genomic_DNA"/>
</dbReference>
<dbReference type="InterPro" id="IPR050109">
    <property type="entry name" value="HTH-type_TetR-like_transc_reg"/>
</dbReference>
<evidence type="ECO:0000313" key="7">
    <source>
        <dbReference type="Proteomes" id="UP001595699"/>
    </source>
</evidence>
<dbReference type="SUPFAM" id="SSF48498">
    <property type="entry name" value="Tetracyclin repressor-like, C-terminal domain"/>
    <property type="match status" value="1"/>
</dbReference>
<evidence type="ECO:0000256" key="3">
    <source>
        <dbReference type="ARBA" id="ARBA00023163"/>
    </source>
</evidence>
<feature type="domain" description="HTH tetR-type" evidence="5">
    <location>
        <begin position="20"/>
        <end position="80"/>
    </location>
</feature>
<sequence length="218" mass="24588">MADDVKARGYRSPLRERQAESTRLAILDAAQRLFTVRGYVRTRLSDVAEEAGVSLATVKLGFKTKPELLLVVWHRTLAGGVDDQVPVAERAWTREIYEAADPRESLRLLARNVTMVRRRIMPLRHVMDAAAAADEEIAELLERMTGEFYANQQAVASHLAAGGHLRAELTVPEATDLLFTLNNGQLYQLLVEQRGWTPERYETWLAGLLQRELLRPVS</sequence>
<proteinExistence type="predicted"/>
<dbReference type="InterPro" id="IPR009057">
    <property type="entry name" value="Homeodomain-like_sf"/>
</dbReference>
<dbReference type="InterPro" id="IPR001647">
    <property type="entry name" value="HTH_TetR"/>
</dbReference>
<dbReference type="Proteomes" id="UP001595699">
    <property type="component" value="Unassembled WGS sequence"/>
</dbReference>
<dbReference type="RefSeq" id="WP_205116441.1">
    <property type="nucleotide sequence ID" value="NZ_JAFBCM010000001.1"/>
</dbReference>
<gene>
    <name evidence="6" type="ORF">ACFOUW_32895</name>
</gene>
<name>A0ABV7YKL6_9ACTN</name>
<feature type="DNA-binding region" description="H-T-H motif" evidence="4">
    <location>
        <begin position="43"/>
        <end position="62"/>
    </location>
</feature>
<keyword evidence="7" id="KW-1185">Reference proteome</keyword>
<reference evidence="7" key="1">
    <citation type="journal article" date="2019" name="Int. J. Syst. Evol. Microbiol.">
        <title>The Global Catalogue of Microorganisms (GCM) 10K type strain sequencing project: providing services to taxonomists for standard genome sequencing and annotation.</title>
        <authorList>
            <consortium name="The Broad Institute Genomics Platform"/>
            <consortium name="The Broad Institute Genome Sequencing Center for Infectious Disease"/>
            <person name="Wu L."/>
            <person name="Ma J."/>
        </authorList>
    </citation>
    <scope>NUCLEOTIDE SEQUENCE [LARGE SCALE GENOMIC DNA]</scope>
    <source>
        <strain evidence="7">CGMCC 4.7241</strain>
    </source>
</reference>
<dbReference type="Pfam" id="PF00440">
    <property type="entry name" value="TetR_N"/>
    <property type="match status" value="1"/>
</dbReference>